<dbReference type="AlphaFoldDB" id="A0A1I3ZI35"/>
<evidence type="ECO:0000256" key="1">
    <source>
        <dbReference type="SAM" id="MobiDB-lite"/>
    </source>
</evidence>
<proteinExistence type="predicted"/>
<dbReference type="Proteomes" id="UP000198928">
    <property type="component" value="Unassembled WGS sequence"/>
</dbReference>
<accession>A0A1I3ZI35</accession>
<evidence type="ECO:0000313" key="3">
    <source>
        <dbReference type="EMBL" id="SFK43715.1"/>
    </source>
</evidence>
<dbReference type="InterPro" id="IPR010982">
    <property type="entry name" value="Lambda_DNA-bd_dom_sf"/>
</dbReference>
<dbReference type="EMBL" id="FOSG01000006">
    <property type="protein sequence ID" value="SFK43715.1"/>
    <property type="molecule type" value="Genomic_DNA"/>
</dbReference>
<dbReference type="Pfam" id="PF13560">
    <property type="entry name" value="HTH_31"/>
    <property type="match status" value="1"/>
</dbReference>
<feature type="region of interest" description="Disordered" evidence="1">
    <location>
        <begin position="1"/>
        <end position="20"/>
    </location>
</feature>
<dbReference type="GO" id="GO:0003677">
    <property type="term" value="F:DNA binding"/>
    <property type="evidence" value="ECO:0007669"/>
    <property type="project" value="InterPro"/>
</dbReference>
<dbReference type="InterPro" id="IPR001387">
    <property type="entry name" value="Cro/C1-type_HTH"/>
</dbReference>
<reference evidence="4" key="1">
    <citation type="submission" date="2016-10" db="EMBL/GenBank/DDBJ databases">
        <authorList>
            <person name="Varghese N."/>
            <person name="Submissions S."/>
        </authorList>
    </citation>
    <scope>NUCLEOTIDE SEQUENCE [LARGE SCALE GENOMIC DNA]</scope>
    <source>
        <strain evidence="4">PL19</strain>
    </source>
</reference>
<protein>
    <submittedName>
        <fullName evidence="3">Helix-turn-helix domain-containing protein</fullName>
    </submittedName>
</protein>
<gene>
    <name evidence="3" type="ORF">SAMN05192584_10628</name>
</gene>
<dbReference type="RefSeq" id="WP_093849269.1">
    <property type="nucleotide sequence ID" value="NZ_FOSG01000006.1"/>
</dbReference>
<organism evidence="3 4">
    <name type="scientific">Streptomyces pini</name>
    <dbReference type="NCBI Taxonomy" id="1520580"/>
    <lineage>
        <taxon>Bacteria</taxon>
        <taxon>Bacillati</taxon>
        <taxon>Actinomycetota</taxon>
        <taxon>Actinomycetes</taxon>
        <taxon>Kitasatosporales</taxon>
        <taxon>Streptomycetaceae</taxon>
        <taxon>Streptomyces</taxon>
    </lineage>
</organism>
<feature type="domain" description="HTH cro/C1-type" evidence="2">
    <location>
        <begin position="26"/>
        <end position="79"/>
    </location>
</feature>
<evidence type="ECO:0000313" key="4">
    <source>
        <dbReference type="Proteomes" id="UP000198928"/>
    </source>
</evidence>
<dbReference type="PROSITE" id="PS50943">
    <property type="entry name" value="HTH_CROC1"/>
    <property type="match status" value="1"/>
</dbReference>
<dbReference type="Gene3D" id="1.10.260.40">
    <property type="entry name" value="lambda repressor-like DNA-binding domains"/>
    <property type="match status" value="1"/>
</dbReference>
<name>A0A1I3ZI35_9ACTN</name>
<dbReference type="OrthoDB" id="3626489at2"/>
<keyword evidence="4" id="KW-1185">Reference proteome</keyword>
<sequence>MDDGETPKRTPPSRAPEPWAEFGGRLRHWRRNLGLTQAQLGARVGYDHSAISKLESGVRQPLPPLVRRLDEVLGAGGELVAVWTAVAEARSCAPAAGVLRAAPLPGEGAARGIGLALPDGLVWPSRLPSYAMTCPLHGGEDCAVPPLEEASAIHGAFRAPGAPPGAGADIDTVHVLAGLLAVYERAGDERPSPALAAEVERTLHAIVRRLETAGCREPARRALLRLAAAYAELAGELRMLHGQNGLAMAWFDKGVRWAAACGDSAMRVALLIDMSTLAKLENDAPSALAYARAIREAAPGRHWAATMAHLCEARGHTLGGDVRQCLRHIALARDGLDRFGERGTAEVPWLATFPGPVRVESGAAGALRDIAAMTSDRSVARLAVEAARTSLDHLGPRTRPTRLLFTLRLADGHACAGDPEAAVAVAGPVLAEASAASSVMIGRELRGLRDRLVARWSGRPEVDDLITRLADGLS</sequence>
<dbReference type="SMART" id="SM00530">
    <property type="entry name" value="HTH_XRE"/>
    <property type="match status" value="1"/>
</dbReference>
<dbReference type="CDD" id="cd00093">
    <property type="entry name" value="HTH_XRE"/>
    <property type="match status" value="1"/>
</dbReference>
<dbReference type="SUPFAM" id="SSF47413">
    <property type="entry name" value="lambda repressor-like DNA-binding domains"/>
    <property type="match status" value="1"/>
</dbReference>
<evidence type="ECO:0000259" key="2">
    <source>
        <dbReference type="PROSITE" id="PS50943"/>
    </source>
</evidence>